<accession>A0AAD9H1K5</accession>
<organism evidence="2 3">
    <name type="scientific">Colletotrichum zoysiae</name>
    <dbReference type="NCBI Taxonomy" id="1216348"/>
    <lineage>
        <taxon>Eukaryota</taxon>
        <taxon>Fungi</taxon>
        <taxon>Dikarya</taxon>
        <taxon>Ascomycota</taxon>
        <taxon>Pezizomycotina</taxon>
        <taxon>Sordariomycetes</taxon>
        <taxon>Hypocreomycetidae</taxon>
        <taxon>Glomerellales</taxon>
        <taxon>Glomerellaceae</taxon>
        <taxon>Colletotrichum</taxon>
        <taxon>Colletotrichum graminicola species complex</taxon>
    </lineage>
</organism>
<dbReference type="EMBL" id="MU843190">
    <property type="protein sequence ID" value="KAK2020688.1"/>
    <property type="molecule type" value="Genomic_DNA"/>
</dbReference>
<evidence type="ECO:0000313" key="3">
    <source>
        <dbReference type="Proteomes" id="UP001232148"/>
    </source>
</evidence>
<dbReference type="Proteomes" id="UP001232148">
    <property type="component" value="Unassembled WGS sequence"/>
</dbReference>
<protein>
    <submittedName>
        <fullName evidence="2">Uncharacterized protein</fullName>
    </submittedName>
</protein>
<proteinExistence type="predicted"/>
<name>A0AAD9H1K5_9PEZI</name>
<dbReference type="AlphaFoldDB" id="A0AAD9H1K5"/>
<gene>
    <name evidence="2" type="ORF">LX32DRAFT_298109</name>
</gene>
<evidence type="ECO:0000313" key="2">
    <source>
        <dbReference type="EMBL" id="KAK2020688.1"/>
    </source>
</evidence>
<evidence type="ECO:0000256" key="1">
    <source>
        <dbReference type="SAM" id="MobiDB-lite"/>
    </source>
</evidence>
<feature type="region of interest" description="Disordered" evidence="1">
    <location>
        <begin position="32"/>
        <end position="73"/>
    </location>
</feature>
<comment type="caution">
    <text evidence="2">The sequence shown here is derived from an EMBL/GenBank/DDBJ whole genome shotgun (WGS) entry which is preliminary data.</text>
</comment>
<sequence>MTVFVTTAVRCLIFSPEGQRVARKARNRYQNSTDVSAKSVRGGVSVTDTGSYPPRQAESMTAEKPVNWSTERGPACTEAGPLVGCQARYVKRQASWGPREQAMTTSLGDHEGSYITFGLRVTYGNQCRRWEEDVRDMMVVLDGHRQDGACG</sequence>
<reference evidence="2" key="1">
    <citation type="submission" date="2021-06" db="EMBL/GenBank/DDBJ databases">
        <title>Comparative genomics, transcriptomics and evolutionary studies reveal genomic signatures of adaptation to plant cell wall in hemibiotrophic fungi.</title>
        <authorList>
            <consortium name="DOE Joint Genome Institute"/>
            <person name="Baroncelli R."/>
            <person name="Diaz J.F."/>
            <person name="Benocci T."/>
            <person name="Peng M."/>
            <person name="Battaglia E."/>
            <person name="Haridas S."/>
            <person name="Andreopoulos W."/>
            <person name="Labutti K."/>
            <person name="Pangilinan J."/>
            <person name="Floch G.L."/>
            <person name="Makela M.R."/>
            <person name="Henrissat B."/>
            <person name="Grigoriev I.V."/>
            <person name="Crouch J.A."/>
            <person name="De Vries R.P."/>
            <person name="Sukno S.A."/>
            <person name="Thon M.R."/>
        </authorList>
    </citation>
    <scope>NUCLEOTIDE SEQUENCE</scope>
    <source>
        <strain evidence="2">MAFF235873</strain>
    </source>
</reference>
<keyword evidence="3" id="KW-1185">Reference proteome</keyword>